<accession>A0A0L8FSY0</accession>
<dbReference type="InterPro" id="IPR050865">
    <property type="entry name" value="BEACH_Domain"/>
</dbReference>
<dbReference type="SUPFAM" id="SSF81383">
    <property type="entry name" value="F-box domain"/>
    <property type="match status" value="1"/>
</dbReference>
<dbReference type="InterPro" id="IPR036322">
    <property type="entry name" value="WD40_repeat_dom_sf"/>
</dbReference>
<dbReference type="InterPro" id="IPR001810">
    <property type="entry name" value="F-box_dom"/>
</dbReference>
<dbReference type="AlphaFoldDB" id="A0A0L8FSY0"/>
<dbReference type="PANTHER" id="PTHR13743">
    <property type="entry name" value="BEIGE/BEACH-RELATED"/>
    <property type="match status" value="1"/>
</dbReference>
<dbReference type="EMBL" id="KQ426791">
    <property type="protein sequence ID" value="KOF67784.1"/>
    <property type="molecule type" value="Genomic_DNA"/>
</dbReference>
<dbReference type="InterPro" id="IPR015943">
    <property type="entry name" value="WD40/YVTN_repeat-like_dom_sf"/>
</dbReference>
<dbReference type="OrthoDB" id="2095648at2759"/>
<dbReference type="Gene3D" id="2.130.10.10">
    <property type="entry name" value="YVTN repeat-like/Quinoprotein amine dehydrogenase"/>
    <property type="match status" value="2"/>
</dbReference>
<feature type="domain" description="F-box" evidence="1">
    <location>
        <begin position="1"/>
        <end position="51"/>
    </location>
</feature>
<dbReference type="CDD" id="cd09917">
    <property type="entry name" value="F-box_SF"/>
    <property type="match status" value="1"/>
</dbReference>
<dbReference type="PANTHER" id="PTHR13743:SF123">
    <property type="entry name" value="PROTEIN FAN"/>
    <property type="match status" value="1"/>
</dbReference>
<evidence type="ECO:0000313" key="2">
    <source>
        <dbReference type="EMBL" id="KOF67784.1"/>
    </source>
</evidence>
<dbReference type="STRING" id="37653.A0A0L8FSY0"/>
<proteinExistence type="predicted"/>
<dbReference type="SUPFAM" id="SSF50978">
    <property type="entry name" value="WD40 repeat-like"/>
    <property type="match status" value="1"/>
</dbReference>
<protein>
    <recommendedName>
        <fullName evidence="1">F-box domain-containing protein</fullName>
    </recommendedName>
</protein>
<dbReference type="KEGG" id="obi:106881368"/>
<gene>
    <name evidence="2" type="ORF">OCBIM_22008883mg</name>
</gene>
<dbReference type="Pfam" id="PF12937">
    <property type="entry name" value="F-box-like"/>
    <property type="match status" value="1"/>
</dbReference>
<evidence type="ECO:0000259" key="1">
    <source>
        <dbReference type="PROSITE" id="PS50181"/>
    </source>
</evidence>
<dbReference type="InterPro" id="IPR036047">
    <property type="entry name" value="F-box-like_dom_sf"/>
</dbReference>
<organism evidence="2">
    <name type="scientific">Octopus bimaculoides</name>
    <name type="common">California two-spotted octopus</name>
    <dbReference type="NCBI Taxonomy" id="37653"/>
    <lineage>
        <taxon>Eukaryota</taxon>
        <taxon>Metazoa</taxon>
        <taxon>Spiralia</taxon>
        <taxon>Lophotrochozoa</taxon>
        <taxon>Mollusca</taxon>
        <taxon>Cephalopoda</taxon>
        <taxon>Coleoidea</taxon>
        <taxon>Octopodiformes</taxon>
        <taxon>Octopoda</taxon>
        <taxon>Incirrata</taxon>
        <taxon>Octopodidae</taxon>
        <taxon>Octopus</taxon>
    </lineage>
</organism>
<reference evidence="2" key="1">
    <citation type="submission" date="2015-07" db="EMBL/GenBank/DDBJ databases">
        <title>MeaNS - Measles Nucleotide Surveillance Program.</title>
        <authorList>
            <person name="Tran T."/>
            <person name="Druce J."/>
        </authorList>
    </citation>
    <scope>NUCLEOTIDE SEQUENCE</scope>
    <source>
        <strain evidence="2">UCB-OBI-ISO-001</strain>
        <tissue evidence="2">Gonad</tissue>
    </source>
</reference>
<dbReference type="SMART" id="SM00320">
    <property type="entry name" value="WD40"/>
    <property type="match status" value="4"/>
</dbReference>
<dbReference type="Gene3D" id="1.20.1280.50">
    <property type="match status" value="1"/>
</dbReference>
<dbReference type="PROSITE" id="PS50181">
    <property type="entry name" value="FBOX"/>
    <property type="match status" value="1"/>
</dbReference>
<dbReference type="OMA" id="PNELMET"/>
<name>A0A0L8FSY0_OCTBM</name>
<sequence length="437" mass="50099">MTELSDIPEEVLRIIFLKLDGTTLFRMGQVCKYWYRIVYELTQDVSMWCSFCLYEIPTPALEQMTGLVDVDNLLECDSRMRDKILSVRLPWQYWREVYIAYCRSRCLRQWHCLRRTVKQSKFRGKPTCVKFHGNLLLTGHENGSVICWENAGMKHQTNSLLHRHRSAVTALAVLDFSNLKNGKTTSFTIISGSDDRELLYTTYRSEHRMTRCLSHSTIVTSISSWGSNFVTGNQDTILHGQWVFTLTPDFNIVRCFHLLGHGSSNITATCLWKNKVASGDDEGNIYIWELTETHKRYLLPFNVLSTSGPVQQIVLCGDRLLCLSGKHTLSVYSNDKCCVEKNIFHDLTRTPEYISLWGPILAIGVKAGIVYIYRLETDKDWINIDLTAPLYILHSGQEHVLSLDITDSGLGPSLAFATDNNTIHLAHWLPQHSKRVR</sequence>
<dbReference type="InterPro" id="IPR001680">
    <property type="entry name" value="WD40_rpt"/>
</dbReference>